<protein>
    <recommendedName>
        <fullName evidence="6">Transcription antitermination protein NusB</fullName>
    </recommendedName>
    <alternativeName>
        <fullName evidence="6">Antitermination factor NusB</fullName>
    </alternativeName>
</protein>
<evidence type="ECO:0000313" key="8">
    <source>
        <dbReference type="EMBL" id="PWR19330.1"/>
    </source>
</evidence>
<evidence type="ECO:0000313" key="9">
    <source>
        <dbReference type="Proteomes" id="UP000245461"/>
    </source>
</evidence>
<reference evidence="8 9" key="1">
    <citation type="submission" date="2018-05" db="EMBL/GenBank/DDBJ databases">
        <title>Zavarzinia sp. HR-AS.</title>
        <authorList>
            <person name="Lee Y."/>
            <person name="Jeon C.O."/>
        </authorList>
    </citation>
    <scope>NUCLEOTIDE SEQUENCE [LARGE SCALE GENOMIC DNA]</scope>
    <source>
        <strain evidence="8 9">HR-AS</strain>
    </source>
</reference>
<proteinExistence type="inferred from homology"/>
<dbReference type="Proteomes" id="UP000245461">
    <property type="component" value="Unassembled WGS sequence"/>
</dbReference>
<dbReference type="RefSeq" id="WP_109907529.1">
    <property type="nucleotide sequence ID" value="NZ_QGLE01000012.1"/>
</dbReference>
<dbReference type="OrthoDB" id="9797817at2"/>
<dbReference type="InterPro" id="IPR035926">
    <property type="entry name" value="NusB-like_sf"/>
</dbReference>
<keyword evidence="4 6" id="KW-0805">Transcription regulation</keyword>
<keyword evidence="9" id="KW-1185">Reference proteome</keyword>
<keyword evidence="5 6" id="KW-0804">Transcription</keyword>
<feature type="domain" description="NusB/RsmB/TIM44" evidence="7">
    <location>
        <begin position="22"/>
        <end position="157"/>
    </location>
</feature>
<dbReference type="AlphaFoldDB" id="A0A317DZK2"/>
<dbReference type="GO" id="GO:0005829">
    <property type="term" value="C:cytosol"/>
    <property type="evidence" value="ECO:0007669"/>
    <property type="project" value="TreeGrafter"/>
</dbReference>
<evidence type="ECO:0000259" key="7">
    <source>
        <dbReference type="Pfam" id="PF01029"/>
    </source>
</evidence>
<dbReference type="InterPro" id="IPR006027">
    <property type="entry name" value="NusB_RsmB_TIM44"/>
</dbReference>
<dbReference type="InterPro" id="IPR011605">
    <property type="entry name" value="NusB_fam"/>
</dbReference>
<dbReference type="HAMAP" id="MF_00073">
    <property type="entry name" value="NusB"/>
    <property type="match status" value="1"/>
</dbReference>
<dbReference type="Gene3D" id="1.10.940.10">
    <property type="entry name" value="NusB-like"/>
    <property type="match status" value="1"/>
</dbReference>
<comment type="function">
    <text evidence="6">Involved in transcription antitermination. Required for transcription of ribosomal RNA (rRNA) genes. Binds specifically to the boxA antiterminator sequence of the ribosomal RNA (rrn) operons.</text>
</comment>
<accession>A0A317DZK2</accession>
<sequence>MSTPSDNPPKRAPKPGLKARSAARLAAVQALYQIEVTGRPATGVVKEFKDHRLGVELDEGERLHDADQEFFGDLVRGASERRDEIDTLITPALTADWPLDRLDSILRATLRMAIYEFLARPDVPARVVINEYLDVAHAFFAGSEPAFANGVLNTLARRLRPAEFA</sequence>
<evidence type="ECO:0000256" key="6">
    <source>
        <dbReference type="HAMAP-Rule" id="MF_00073"/>
    </source>
</evidence>
<gene>
    <name evidence="6" type="primary">nusB</name>
    <name evidence="8" type="ORF">DKG74_17810</name>
</gene>
<organism evidence="8 9">
    <name type="scientific">Zavarzinia aquatilis</name>
    <dbReference type="NCBI Taxonomy" id="2211142"/>
    <lineage>
        <taxon>Bacteria</taxon>
        <taxon>Pseudomonadati</taxon>
        <taxon>Pseudomonadota</taxon>
        <taxon>Alphaproteobacteria</taxon>
        <taxon>Rhodospirillales</taxon>
        <taxon>Zavarziniaceae</taxon>
        <taxon>Zavarzinia</taxon>
    </lineage>
</organism>
<evidence type="ECO:0000256" key="1">
    <source>
        <dbReference type="ARBA" id="ARBA00005952"/>
    </source>
</evidence>
<dbReference type="SUPFAM" id="SSF48013">
    <property type="entry name" value="NusB-like"/>
    <property type="match status" value="1"/>
</dbReference>
<evidence type="ECO:0000256" key="5">
    <source>
        <dbReference type="ARBA" id="ARBA00023163"/>
    </source>
</evidence>
<dbReference type="GO" id="GO:0006353">
    <property type="term" value="P:DNA-templated transcription termination"/>
    <property type="evidence" value="ECO:0007669"/>
    <property type="project" value="UniProtKB-UniRule"/>
</dbReference>
<comment type="caution">
    <text evidence="8">The sequence shown here is derived from an EMBL/GenBank/DDBJ whole genome shotgun (WGS) entry which is preliminary data.</text>
</comment>
<dbReference type="GO" id="GO:0031564">
    <property type="term" value="P:transcription antitermination"/>
    <property type="evidence" value="ECO:0007669"/>
    <property type="project" value="UniProtKB-KW"/>
</dbReference>
<dbReference type="PANTHER" id="PTHR11078">
    <property type="entry name" value="N UTILIZATION SUBSTANCE PROTEIN B-RELATED"/>
    <property type="match status" value="1"/>
</dbReference>
<evidence type="ECO:0000256" key="4">
    <source>
        <dbReference type="ARBA" id="ARBA00023015"/>
    </source>
</evidence>
<dbReference type="GO" id="GO:0003723">
    <property type="term" value="F:RNA binding"/>
    <property type="evidence" value="ECO:0007669"/>
    <property type="project" value="UniProtKB-UniRule"/>
</dbReference>
<evidence type="ECO:0000256" key="2">
    <source>
        <dbReference type="ARBA" id="ARBA00022814"/>
    </source>
</evidence>
<dbReference type="PANTHER" id="PTHR11078:SF3">
    <property type="entry name" value="ANTITERMINATION NUSB DOMAIN-CONTAINING PROTEIN"/>
    <property type="match status" value="1"/>
</dbReference>
<dbReference type="NCBIfam" id="TIGR01951">
    <property type="entry name" value="nusB"/>
    <property type="match status" value="1"/>
</dbReference>
<evidence type="ECO:0000256" key="3">
    <source>
        <dbReference type="ARBA" id="ARBA00022884"/>
    </source>
</evidence>
<keyword evidence="2 6" id="KW-0889">Transcription antitermination</keyword>
<keyword evidence="3 6" id="KW-0694">RNA-binding</keyword>
<dbReference type="Pfam" id="PF01029">
    <property type="entry name" value="NusB"/>
    <property type="match status" value="1"/>
</dbReference>
<comment type="similarity">
    <text evidence="1 6">Belongs to the NusB family.</text>
</comment>
<dbReference type="EMBL" id="QGLE01000012">
    <property type="protein sequence ID" value="PWR19330.1"/>
    <property type="molecule type" value="Genomic_DNA"/>
</dbReference>
<name>A0A317DZK2_9PROT</name>